<gene>
    <name evidence="1" type="ORF">SAMN05216272_106226</name>
</gene>
<dbReference type="STRING" id="428992.SAMN05216272_106226"/>
<dbReference type="Proteomes" id="UP000199636">
    <property type="component" value="Unassembled WGS sequence"/>
</dbReference>
<organism evidence="1 2">
    <name type="scientific">Pseudomonas panipatensis</name>
    <dbReference type="NCBI Taxonomy" id="428992"/>
    <lineage>
        <taxon>Bacteria</taxon>
        <taxon>Pseudomonadati</taxon>
        <taxon>Pseudomonadota</taxon>
        <taxon>Gammaproteobacteria</taxon>
        <taxon>Pseudomonadales</taxon>
        <taxon>Pseudomonadaceae</taxon>
        <taxon>Pseudomonas</taxon>
    </lineage>
</organism>
<keyword evidence="2" id="KW-1185">Reference proteome</keyword>
<dbReference type="EMBL" id="FNDS01000006">
    <property type="protein sequence ID" value="SDI17637.1"/>
    <property type="molecule type" value="Genomic_DNA"/>
</dbReference>
<evidence type="ECO:0000313" key="2">
    <source>
        <dbReference type="Proteomes" id="UP000199636"/>
    </source>
</evidence>
<sequence length="29" mass="3137">MSDVSTGGSLPCLLRFQRLHPPSLASPLR</sequence>
<name>A0A1G8IFR4_9PSED</name>
<reference evidence="2" key="1">
    <citation type="submission" date="2016-10" db="EMBL/GenBank/DDBJ databases">
        <authorList>
            <person name="Varghese N."/>
            <person name="Submissions S."/>
        </authorList>
    </citation>
    <scope>NUCLEOTIDE SEQUENCE [LARGE SCALE GENOMIC DNA]</scope>
    <source>
        <strain evidence="2">CCM 7469</strain>
    </source>
</reference>
<accession>A0A1G8IFR4</accession>
<proteinExistence type="predicted"/>
<dbReference type="AlphaFoldDB" id="A0A1G8IFR4"/>
<protein>
    <submittedName>
        <fullName evidence="1">Uncharacterized protein</fullName>
    </submittedName>
</protein>
<evidence type="ECO:0000313" key="1">
    <source>
        <dbReference type="EMBL" id="SDI17637.1"/>
    </source>
</evidence>